<dbReference type="PROSITE" id="PS50937">
    <property type="entry name" value="HTH_MERR_2"/>
    <property type="match status" value="1"/>
</dbReference>
<dbReference type="PANTHER" id="PTHR30204:SF90">
    <property type="entry name" value="HTH-TYPE TRANSCRIPTIONAL ACTIVATOR MTA"/>
    <property type="match status" value="1"/>
</dbReference>
<proteinExistence type="predicted"/>
<protein>
    <recommendedName>
        <fullName evidence="5">HTH merR-type domain-containing protein</fullName>
    </recommendedName>
</protein>
<dbReference type="Gene3D" id="1.10.490.50">
    <property type="entry name" value="Antibiotic binding domain of TipA-like multidrug resistance regulators"/>
    <property type="match status" value="1"/>
</dbReference>
<evidence type="ECO:0000256" key="3">
    <source>
        <dbReference type="ARBA" id="ARBA00023159"/>
    </source>
</evidence>
<name>A0ABV0F6W0_9ENTE</name>
<dbReference type="Pfam" id="PF13411">
    <property type="entry name" value="MerR_1"/>
    <property type="match status" value="1"/>
</dbReference>
<dbReference type="SUPFAM" id="SSF46955">
    <property type="entry name" value="Putative DNA-binding domain"/>
    <property type="match status" value="1"/>
</dbReference>
<dbReference type="SUPFAM" id="SSF89082">
    <property type="entry name" value="Antibiotic binding domain of TipA-like multidrug resistance regulators"/>
    <property type="match status" value="1"/>
</dbReference>
<keyword evidence="3" id="KW-0010">Activator</keyword>
<reference evidence="6 7" key="2">
    <citation type="submission" date="2024-02" db="EMBL/GenBank/DDBJ databases">
        <title>The Genome Sequence of Enterococcus diestrammenae JM9A.</title>
        <authorList>
            <person name="Earl A."/>
            <person name="Manson A."/>
            <person name="Gilmore M."/>
            <person name="Sanders J."/>
            <person name="Shea T."/>
            <person name="Howe W."/>
            <person name="Livny J."/>
            <person name="Cuomo C."/>
            <person name="Neafsey D."/>
            <person name="Birren B."/>
        </authorList>
    </citation>
    <scope>NUCLEOTIDE SEQUENCE [LARGE SCALE GENOMIC DNA]</scope>
    <source>
        <strain evidence="6 7">JM9A</strain>
    </source>
</reference>
<organism evidence="6 7">
    <name type="scientific">Enterococcus diestrammenae</name>
    <dbReference type="NCBI Taxonomy" id="1155073"/>
    <lineage>
        <taxon>Bacteria</taxon>
        <taxon>Bacillati</taxon>
        <taxon>Bacillota</taxon>
        <taxon>Bacilli</taxon>
        <taxon>Lactobacillales</taxon>
        <taxon>Enterococcaceae</taxon>
        <taxon>Enterococcus</taxon>
    </lineage>
</organism>
<dbReference type="InterPro" id="IPR000551">
    <property type="entry name" value="MerR-type_HTH_dom"/>
</dbReference>
<dbReference type="InterPro" id="IPR009061">
    <property type="entry name" value="DNA-bd_dom_put_sf"/>
</dbReference>
<keyword evidence="1" id="KW-0805">Transcription regulation</keyword>
<dbReference type="InterPro" id="IPR012925">
    <property type="entry name" value="TipAS_dom"/>
</dbReference>
<dbReference type="PRINTS" id="PR00040">
    <property type="entry name" value="HTHMERR"/>
</dbReference>
<keyword evidence="7" id="KW-1185">Reference proteome</keyword>
<evidence type="ECO:0000259" key="5">
    <source>
        <dbReference type="PROSITE" id="PS50937"/>
    </source>
</evidence>
<keyword evidence="4" id="KW-0804">Transcription</keyword>
<dbReference type="CDD" id="cd01106">
    <property type="entry name" value="HTH_TipAL-Mta"/>
    <property type="match status" value="1"/>
</dbReference>
<dbReference type="SMART" id="SM00422">
    <property type="entry name" value="HTH_MERR"/>
    <property type="match status" value="1"/>
</dbReference>
<accession>A0ABV0F6W0</accession>
<gene>
    <name evidence="6" type="ORF">BAU18_002432</name>
</gene>
<feature type="domain" description="HTH merR-type" evidence="5">
    <location>
        <begin position="1"/>
        <end position="71"/>
    </location>
</feature>
<dbReference type="RefSeq" id="WP_161869855.1">
    <property type="nucleotide sequence ID" value="NZ_MAEI02000001.1"/>
</dbReference>
<dbReference type="InterPro" id="IPR047057">
    <property type="entry name" value="MerR_fam"/>
</dbReference>
<evidence type="ECO:0000313" key="7">
    <source>
        <dbReference type="Proteomes" id="UP001429357"/>
    </source>
</evidence>
<evidence type="ECO:0000256" key="2">
    <source>
        <dbReference type="ARBA" id="ARBA00023125"/>
    </source>
</evidence>
<dbReference type="PANTHER" id="PTHR30204">
    <property type="entry name" value="REDOX-CYCLING DRUG-SENSING TRANSCRIPTIONAL ACTIVATOR SOXR"/>
    <property type="match status" value="1"/>
</dbReference>
<dbReference type="InterPro" id="IPR036244">
    <property type="entry name" value="TipA-like_antibiotic-bd"/>
</dbReference>
<evidence type="ECO:0000313" key="6">
    <source>
        <dbReference type="EMBL" id="MEO1782817.1"/>
    </source>
</evidence>
<dbReference type="Gene3D" id="1.10.1660.10">
    <property type="match status" value="1"/>
</dbReference>
<dbReference type="Proteomes" id="UP001429357">
    <property type="component" value="Unassembled WGS sequence"/>
</dbReference>
<comment type="caution">
    <text evidence="6">The sequence shown here is derived from an EMBL/GenBank/DDBJ whole genome shotgun (WGS) entry which is preliminary data.</text>
</comment>
<dbReference type="Pfam" id="PF07739">
    <property type="entry name" value="TipAS"/>
    <property type="match status" value="1"/>
</dbReference>
<dbReference type="EMBL" id="MAEI02000001">
    <property type="protein sequence ID" value="MEO1782817.1"/>
    <property type="molecule type" value="Genomic_DNA"/>
</dbReference>
<sequence>MEYTIQKLAQLSGVSPRTLRYYHEIGLLVPKRLSSSGYRIYGAAEVDRLQQILYLKRFGIKLEEIKQTLADPTFDIRPLLTQQRHYLSQELSQLQELIHHLDQTLAYYEGGTTMRDQDKFSAFKQRKLQENEMKYGAEIREKYGEETVEKANQKWQQLTQADYQKMQAAEQRLVNALETLSQDLTTVDLDSQLAHEAFLAHREWLTITAPFYHEAYHRGLADMYLADERFAAYYNQKTSHPSAQLLHDIIYHYTAE</sequence>
<evidence type="ECO:0000256" key="1">
    <source>
        <dbReference type="ARBA" id="ARBA00023015"/>
    </source>
</evidence>
<keyword evidence="2" id="KW-0238">DNA-binding</keyword>
<reference evidence="7" key="1">
    <citation type="submission" date="2016-06" db="EMBL/GenBank/DDBJ databases">
        <title>Four novel species of enterococci isolated from chicken manure.</title>
        <authorList>
            <person name="Van Tyne D."/>
        </authorList>
    </citation>
    <scope>NUCLEOTIDE SEQUENCE [LARGE SCALE GENOMIC DNA]</scope>
    <source>
        <strain evidence="7">JM9A</strain>
    </source>
</reference>
<evidence type="ECO:0000256" key="4">
    <source>
        <dbReference type="ARBA" id="ARBA00023163"/>
    </source>
</evidence>